<dbReference type="Pfam" id="PF12728">
    <property type="entry name" value="HTH_17"/>
    <property type="match status" value="1"/>
</dbReference>
<sequence length="130" mass="13966">MSGDGLTVINGCAVILSGHMLRVARDAVLIAERARRANGLPTSRAYQELAQALNAALSVTRQNDVAQSAVLQHYPQTTPTVTVEQAAAALGLSRRQTQRLAPRLGGRLIGGRWLVDEQALREHLEGKSCD</sequence>
<keyword evidence="3" id="KW-1185">Reference proteome</keyword>
<accession>A0A5B1B4S9</accession>
<proteinExistence type="predicted"/>
<evidence type="ECO:0000313" key="2">
    <source>
        <dbReference type="EMBL" id="KAA1243112.1"/>
    </source>
</evidence>
<reference evidence="2 3" key="1">
    <citation type="submission" date="2019-09" db="EMBL/GenBank/DDBJ databases">
        <title>Report of infection by Mycobacterium simiae a patient suffering from pulmonary tuberculosis.</title>
        <authorList>
            <person name="Mohanty P.S."/>
            <person name="Bansal A.K."/>
            <person name="Singh H."/>
            <person name="Sharma S."/>
            <person name="Patil S.A."/>
            <person name="Upadhaya P."/>
            <person name="Singh P.K."/>
            <person name="Kumar D."/>
            <person name="Kumar S."/>
            <person name="Singh R.K."/>
            <person name="Chaudhary B."/>
        </authorList>
    </citation>
    <scope>NUCLEOTIDE SEQUENCE [LARGE SCALE GENOMIC DNA]</scope>
    <source>
        <strain evidence="2 3">JAL-560-SIM</strain>
    </source>
</reference>
<dbReference type="InterPro" id="IPR041657">
    <property type="entry name" value="HTH_17"/>
</dbReference>
<name>A0A5B1B4S9_MYCSI</name>
<feature type="domain" description="Helix-turn-helix" evidence="1">
    <location>
        <begin position="81"/>
        <end position="127"/>
    </location>
</feature>
<dbReference type="Proteomes" id="UP000324701">
    <property type="component" value="Unassembled WGS sequence"/>
</dbReference>
<dbReference type="RefSeq" id="WP_149656573.1">
    <property type="nucleotide sequence ID" value="NZ_VTZN01000371.1"/>
</dbReference>
<protein>
    <submittedName>
        <fullName evidence="2">Helix-turn-helix domain-containing protein</fullName>
    </submittedName>
</protein>
<evidence type="ECO:0000313" key="3">
    <source>
        <dbReference type="Proteomes" id="UP000324701"/>
    </source>
</evidence>
<organism evidence="2 3">
    <name type="scientific">Mycobacterium simiae</name>
    <name type="common">Mycobacterium habana</name>
    <dbReference type="NCBI Taxonomy" id="1784"/>
    <lineage>
        <taxon>Bacteria</taxon>
        <taxon>Bacillati</taxon>
        <taxon>Actinomycetota</taxon>
        <taxon>Actinomycetes</taxon>
        <taxon>Mycobacteriales</taxon>
        <taxon>Mycobacteriaceae</taxon>
        <taxon>Mycobacterium</taxon>
        <taxon>Mycobacterium simiae complex</taxon>
    </lineage>
</organism>
<gene>
    <name evidence="2" type="ORF">F0Q45_25850</name>
</gene>
<dbReference type="AlphaFoldDB" id="A0A5B1B4S9"/>
<dbReference type="EMBL" id="VTZN01000371">
    <property type="protein sequence ID" value="KAA1243112.1"/>
    <property type="molecule type" value="Genomic_DNA"/>
</dbReference>
<comment type="caution">
    <text evidence="2">The sequence shown here is derived from an EMBL/GenBank/DDBJ whole genome shotgun (WGS) entry which is preliminary data.</text>
</comment>
<evidence type="ECO:0000259" key="1">
    <source>
        <dbReference type="Pfam" id="PF12728"/>
    </source>
</evidence>